<reference evidence="1 2" key="1">
    <citation type="submission" date="2016-11" db="EMBL/GenBank/DDBJ databases">
        <authorList>
            <person name="Jaros S."/>
            <person name="Januszkiewicz K."/>
            <person name="Wedrychowicz H."/>
        </authorList>
    </citation>
    <scope>NUCLEOTIDE SEQUENCE [LARGE SCALE GENOMIC DNA]</scope>
    <source>
        <strain evidence="1 2">DSM 27063</strain>
    </source>
</reference>
<dbReference type="NCBIfam" id="TIGR04256">
    <property type="entry name" value="GxxExxY"/>
    <property type="match status" value="1"/>
</dbReference>
<name>A0A1M6NX23_9BACT</name>
<proteinExistence type="predicted"/>
<dbReference type="InterPro" id="IPR026350">
    <property type="entry name" value="GxxExxY"/>
</dbReference>
<dbReference type="Proteomes" id="UP000184050">
    <property type="component" value="Unassembled WGS sequence"/>
</dbReference>
<dbReference type="OrthoDB" id="1119698at2"/>
<dbReference type="STRING" id="1168035.SAMN05444280_1484"/>
<gene>
    <name evidence="1" type="ORF">SAMN05444280_1484</name>
</gene>
<sequence length="124" mass="14201">MEKLNQITYEIIGAAYKVHSELGPGLLESTYEVCLEYELLKRGLKVERQKPLPVVYDGIHLEAGYRIDLLVENTVIVELKAVEEIAPVHQAQLMTYLKLSERKLGLLMNFNVTDMKKGIKRIIM</sequence>
<keyword evidence="2" id="KW-1185">Reference proteome</keyword>
<dbReference type="AlphaFoldDB" id="A0A1M6NX23"/>
<organism evidence="1 2">
    <name type="scientific">Tangfeifania diversioriginum</name>
    <dbReference type="NCBI Taxonomy" id="1168035"/>
    <lineage>
        <taxon>Bacteria</taxon>
        <taxon>Pseudomonadati</taxon>
        <taxon>Bacteroidota</taxon>
        <taxon>Bacteroidia</taxon>
        <taxon>Marinilabiliales</taxon>
        <taxon>Prolixibacteraceae</taxon>
        <taxon>Tangfeifania</taxon>
    </lineage>
</organism>
<dbReference type="Pfam" id="PF13366">
    <property type="entry name" value="PDDEXK_3"/>
    <property type="match status" value="1"/>
</dbReference>
<accession>A0A1M6NX23</accession>
<protein>
    <submittedName>
        <fullName evidence="1">GxxExxY protein</fullName>
    </submittedName>
</protein>
<dbReference type="RefSeq" id="WP_073173773.1">
    <property type="nucleotide sequence ID" value="NZ_FQZE01000048.1"/>
</dbReference>
<evidence type="ECO:0000313" key="2">
    <source>
        <dbReference type="Proteomes" id="UP000184050"/>
    </source>
</evidence>
<evidence type="ECO:0000313" key="1">
    <source>
        <dbReference type="EMBL" id="SHK00212.1"/>
    </source>
</evidence>
<dbReference type="EMBL" id="FQZE01000048">
    <property type="protein sequence ID" value="SHK00212.1"/>
    <property type="molecule type" value="Genomic_DNA"/>
</dbReference>